<evidence type="ECO:0000313" key="1">
    <source>
        <dbReference type="EMBL" id="CUN15260.1"/>
    </source>
</evidence>
<evidence type="ECO:0000313" key="4">
    <source>
        <dbReference type="EMBL" id="MZK18842.1"/>
    </source>
</evidence>
<gene>
    <name evidence="2" type="ORF">ERS852423_00011</name>
    <name evidence="1" type="ORF">ERS852573_02173</name>
    <name evidence="5" type="ORF">G4332_08565</name>
    <name evidence="4" type="ORF">GT565_12125</name>
    <name evidence="3" type="ORF">GT576_11745</name>
</gene>
<name>A0A173ULF6_9FIRM</name>
<dbReference type="Proteomes" id="UP000095439">
    <property type="component" value="Unassembled WGS sequence"/>
</dbReference>
<evidence type="ECO:0000313" key="5">
    <source>
        <dbReference type="EMBL" id="NSE58167.1"/>
    </source>
</evidence>
<reference evidence="5" key="4">
    <citation type="submission" date="2020-02" db="EMBL/GenBank/DDBJ databases">
        <authorList>
            <person name="Littmann E."/>
            <person name="Sorbara M."/>
        </authorList>
    </citation>
    <scope>NUCLEOTIDE SEQUENCE</scope>
    <source>
        <strain evidence="5">MSK.10.16</strain>
    </source>
</reference>
<dbReference type="RefSeq" id="WP_006428988.1">
    <property type="nucleotide sequence ID" value="NZ_CABIWY010000001.1"/>
</dbReference>
<dbReference type="EMBL" id="WWSB01000017">
    <property type="protein sequence ID" value="MZK18842.1"/>
    <property type="molecule type" value="Genomic_DNA"/>
</dbReference>
<evidence type="ECO:0000313" key="8">
    <source>
        <dbReference type="Proteomes" id="UP000446719"/>
    </source>
</evidence>
<protein>
    <submittedName>
        <fullName evidence="1">Uncharacterized protein</fullName>
    </submittedName>
</protein>
<sequence>MLSERILKLPGFLYQIGNNYYYLGKWICKECTDQAATDCVTMYQMCRAGKEEPETNTYFQKLRAYSDFALEVPYNPSKIAADMKAILESLSDEQLHNLTEQIDHLEEDITRYCG</sequence>
<evidence type="ECO:0000313" key="7">
    <source>
        <dbReference type="Proteomes" id="UP000095597"/>
    </source>
</evidence>
<reference evidence="6 7" key="1">
    <citation type="submission" date="2015-09" db="EMBL/GenBank/DDBJ databases">
        <authorList>
            <consortium name="Pathogen Informatics"/>
        </authorList>
    </citation>
    <scope>NUCLEOTIDE SEQUENCE [LARGE SCALE GENOMIC DNA]</scope>
    <source>
        <strain evidence="2 6">2789STDY5608866</strain>
        <strain evidence="1 7">2789STDY5834961</strain>
    </source>
</reference>
<dbReference type="Proteomes" id="UP000449249">
    <property type="component" value="Unassembled WGS sequence"/>
</dbReference>
<dbReference type="AlphaFoldDB" id="A0A173ULF6"/>
<evidence type="ECO:0000313" key="2">
    <source>
        <dbReference type="EMBL" id="CUN34061.1"/>
    </source>
</evidence>
<dbReference type="EMBL" id="WWSH01000009">
    <property type="protein sequence ID" value="MZK10994.1"/>
    <property type="molecule type" value="Genomic_DNA"/>
</dbReference>
<dbReference type="Proteomes" id="UP000724058">
    <property type="component" value="Unassembled WGS sequence"/>
</dbReference>
<dbReference type="Proteomes" id="UP000095597">
    <property type="component" value="Unassembled WGS sequence"/>
</dbReference>
<evidence type="ECO:0000313" key="6">
    <source>
        <dbReference type="Proteomes" id="UP000095439"/>
    </source>
</evidence>
<proteinExistence type="predicted"/>
<dbReference type="OrthoDB" id="1985310at2"/>
<accession>A0A173ULF6</accession>
<dbReference type="Proteomes" id="UP000446719">
    <property type="component" value="Unassembled WGS sequence"/>
</dbReference>
<organism evidence="1 7">
    <name type="scientific">Dorea longicatena</name>
    <dbReference type="NCBI Taxonomy" id="88431"/>
    <lineage>
        <taxon>Bacteria</taxon>
        <taxon>Bacillati</taxon>
        <taxon>Bacillota</taxon>
        <taxon>Clostridia</taxon>
        <taxon>Lachnospirales</taxon>
        <taxon>Lachnospiraceae</taxon>
        <taxon>Dorea</taxon>
    </lineage>
</organism>
<dbReference type="EMBL" id="JAAIOD010000009">
    <property type="protein sequence ID" value="NSE58167.1"/>
    <property type="molecule type" value="Genomic_DNA"/>
</dbReference>
<reference evidence="5" key="3">
    <citation type="journal article" date="2020" name="Cell Host Microbe">
        <title>Functional and Genomic Variation between Human-Derived Isolates of Lachnospiraceae Reveals Inter- and Intra-Species Diversity.</title>
        <authorList>
            <person name="Sorbara M.T."/>
            <person name="Littmann E.R."/>
            <person name="Fontana E."/>
            <person name="Moody T.U."/>
            <person name="Kohout C.E."/>
            <person name="Gjonbalaj M."/>
            <person name="Eaton V."/>
            <person name="Seok R."/>
            <person name="Leiner I.M."/>
            <person name="Pamer E.G."/>
        </authorList>
    </citation>
    <scope>NUCLEOTIDE SEQUENCE</scope>
    <source>
        <strain evidence="5">MSK.10.16</strain>
    </source>
</reference>
<reference evidence="8 9" key="2">
    <citation type="journal article" date="2019" name="Nat. Med.">
        <title>A library of human gut bacterial isolates paired with longitudinal multiomics data enables mechanistic microbiome research.</title>
        <authorList>
            <person name="Poyet M."/>
            <person name="Groussin M."/>
            <person name="Gibbons S.M."/>
            <person name="Avila-Pacheco J."/>
            <person name="Jiang X."/>
            <person name="Kearney S.M."/>
            <person name="Perrotta A.R."/>
            <person name="Berdy B."/>
            <person name="Zhao S."/>
            <person name="Lieberman T.D."/>
            <person name="Swanson P.K."/>
            <person name="Smith M."/>
            <person name="Roesemann S."/>
            <person name="Alexander J.E."/>
            <person name="Rich S.A."/>
            <person name="Livny J."/>
            <person name="Vlamakis H."/>
            <person name="Clish C."/>
            <person name="Bullock K."/>
            <person name="Deik A."/>
            <person name="Scott J."/>
            <person name="Pierce K.A."/>
            <person name="Xavier R.J."/>
            <person name="Alm E.J."/>
        </authorList>
    </citation>
    <scope>NUCLEOTIDE SEQUENCE [LARGE SCALE GENOMIC DNA]</scope>
    <source>
        <strain evidence="3 9">BIOML-A1</strain>
        <strain evidence="4 8">BIOML-A7</strain>
    </source>
</reference>
<dbReference type="EMBL" id="CYXO01000013">
    <property type="protein sequence ID" value="CUN15260.1"/>
    <property type="molecule type" value="Genomic_DNA"/>
</dbReference>
<evidence type="ECO:0000313" key="9">
    <source>
        <dbReference type="Proteomes" id="UP000449249"/>
    </source>
</evidence>
<evidence type="ECO:0000313" key="3">
    <source>
        <dbReference type="EMBL" id="MZK10994.1"/>
    </source>
</evidence>
<dbReference type="EMBL" id="CYYY01000001">
    <property type="protein sequence ID" value="CUN34061.1"/>
    <property type="molecule type" value="Genomic_DNA"/>
</dbReference>
<dbReference type="GeneID" id="93137286"/>